<feature type="active site" description="Proton acceptor" evidence="6">
    <location>
        <position position="280"/>
    </location>
</feature>
<dbReference type="OrthoDB" id="9770452at2"/>
<dbReference type="KEGG" id="xba:C7S18_11470"/>
<dbReference type="InterPro" id="IPR013785">
    <property type="entry name" value="Aldolase_TIM"/>
</dbReference>
<feature type="binding site" evidence="7">
    <location>
        <position position="158"/>
    </location>
    <ligand>
        <name>FMN</name>
        <dbReference type="ChEBI" id="CHEBI:58210"/>
    </ligand>
</feature>
<evidence type="ECO:0000313" key="11">
    <source>
        <dbReference type="Proteomes" id="UP000241074"/>
    </source>
</evidence>
<feature type="binding site" evidence="7">
    <location>
        <position position="132"/>
    </location>
    <ligand>
        <name>glyoxylate</name>
        <dbReference type="ChEBI" id="CHEBI:36655"/>
    </ligand>
</feature>
<dbReference type="EMBL" id="CP027860">
    <property type="protein sequence ID" value="AVP97778.1"/>
    <property type="molecule type" value="Genomic_DNA"/>
</dbReference>
<protein>
    <submittedName>
        <fullName evidence="10">L-lactate dehydrogenase</fullName>
    </submittedName>
</protein>
<evidence type="ECO:0000256" key="1">
    <source>
        <dbReference type="ARBA" id="ARBA00001917"/>
    </source>
</evidence>
<evidence type="ECO:0000256" key="2">
    <source>
        <dbReference type="ARBA" id="ARBA00022630"/>
    </source>
</evidence>
<dbReference type="Pfam" id="PF01070">
    <property type="entry name" value="FMN_dh"/>
    <property type="match status" value="1"/>
</dbReference>
<proteinExistence type="inferred from homology"/>
<dbReference type="InterPro" id="IPR012133">
    <property type="entry name" value="Alpha-hydoxy_acid_DH_FMN"/>
</dbReference>
<feature type="binding site" evidence="7">
    <location>
        <position position="130"/>
    </location>
    <ligand>
        <name>FMN</name>
        <dbReference type="ChEBI" id="CHEBI:58210"/>
    </ligand>
</feature>
<keyword evidence="3 7" id="KW-0288">FMN</keyword>
<feature type="binding site" evidence="7">
    <location>
        <begin position="80"/>
        <end position="82"/>
    </location>
    <ligand>
        <name>FMN</name>
        <dbReference type="ChEBI" id="CHEBI:58210"/>
    </ligand>
</feature>
<dbReference type="NCBIfam" id="NF008398">
    <property type="entry name" value="PRK11197.1"/>
    <property type="match status" value="1"/>
</dbReference>
<feature type="binding site" evidence="7">
    <location>
        <position position="278"/>
    </location>
    <ligand>
        <name>FMN</name>
        <dbReference type="ChEBI" id="CHEBI:58210"/>
    </ligand>
</feature>
<keyword evidence="2 7" id="KW-0285">Flavoprotein</keyword>
<dbReference type="CDD" id="cd02809">
    <property type="entry name" value="alpha_hydroxyacid_oxid_FMN"/>
    <property type="match status" value="1"/>
</dbReference>
<name>A0A2P1PSG2_9GAMM</name>
<feature type="binding site" evidence="7">
    <location>
        <position position="27"/>
    </location>
    <ligand>
        <name>glyoxylate</name>
        <dbReference type="ChEBI" id="CHEBI:36655"/>
    </ligand>
</feature>
<dbReference type="InterPro" id="IPR037396">
    <property type="entry name" value="FMN_HAD"/>
</dbReference>
<evidence type="ECO:0000256" key="3">
    <source>
        <dbReference type="ARBA" id="ARBA00022643"/>
    </source>
</evidence>
<keyword evidence="11" id="KW-1185">Reference proteome</keyword>
<evidence type="ECO:0000256" key="7">
    <source>
        <dbReference type="PIRSR" id="PIRSR000138-2"/>
    </source>
</evidence>
<dbReference type="GO" id="GO:0010181">
    <property type="term" value="F:FMN binding"/>
    <property type="evidence" value="ECO:0007669"/>
    <property type="project" value="InterPro"/>
</dbReference>
<dbReference type="AlphaFoldDB" id="A0A2P1PSG2"/>
<reference evidence="10 11" key="2">
    <citation type="submission" date="2018-03" db="EMBL/GenBank/DDBJ databases">
        <authorList>
            <person name="Keele B.F."/>
        </authorList>
    </citation>
    <scope>NUCLEOTIDE SEQUENCE [LARGE SCALE GENOMIC DNA]</scope>
    <source>
        <strain evidence="10 11">D13</strain>
    </source>
</reference>
<reference evidence="10 11" key="1">
    <citation type="submission" date="2018-03" db="EMBL/GenBank/DDBJ databases">
        <title>Ahniella affigens gen. nov., sp. nov., a gammaproteobacterium isolated from sandy soil near a stream.</title>
        <authorList>
            <person name="Ko Y."/>
            <person name="Kim J.-H."/>
        </authorList>
    </citation>
    <scope>NUCLEOTIDE SEQUENCE [LARGE SCALE GENOMIC DNA]</scope>
    <source>
        <strain evidence="10 11">D13</strain>
    </source>
</reference>
<dbReference type="InterPro" id="IPR008259">
    <property type="entry name" value="FMN_hydac_DH_AS"/>
</dbReference>
<dbReference type="PANTHER" id="PTHR10578">
    <property type="entry name" value="S -2-HYDROXY-ACID OXIDASE-RELATED"/>
    <property type="match status" value="1"/>
</dbReference>
<organism evidence="10 11">
    <name type="scientific">Ahniella affigens</name>
    <dbReference type="NCBI Taxonomy" id="2021234"/>
    <lineage>
        <taxon>Bacteria</taxon>
        <taxon>Pseudomonadati</taxon>
        <taxon>Pseudomonadota</taxon>
        <taxon>Gammaproteobacteria</taxon>
        <taxon>Lysobacterales</taxon>
        <taxon>Rhodanobacteraceae</taxon>
        <taxon>Ahniella</taxon>
    </lineage>
</organism>
<dbReference type="SUPFAM" id="SSF51395">
    <property type="entry name" value="FMN-linked oxidoreductases"/>
    <property type="match status" value="1"/>
</dbReference>
<feature type="region of interest" description="Disordered" evidence="8">
    <location>
        <begin position="391"/>
        <end position="414"/>
    </location>
</feature>
<dbReference type="PROSITE" id="PS51349">
    <property type="entry name" value="FMN_HYDROXY_ACID_DH_2"/>
    <property type="match status" value="1"/>
</dbReference>
<evidence type="ECO:0000259" key="9">
    <source>
        <dbReference type="PROSITE" id="PS51349"/>
    </source>
</evidence>
<dbReference type="GO" id="GO:0009060">
    <property type="term" value="P:aerobic respiration"/>
    <property type="evidence" value="ECO:0007669"/>
    <property type="project" value="TreeGrafter"/>
</dbReference>
<dbReference type="Proteomes" id="UP000241074">
    <property type="component" value="Chromosome"/>
</dbReference>
<evidence type="ECO:0000256" key="8">
    <source>
        <dbReference type="SAM" id="MobiDB-lite"/>
    </source>
</evidence>
<dbReference type="PANTHER" id="PTHR10578:SF85">
    <property type="entry name" value="L-LACTATE DEHYDROGENASE"/>
    <property type="match status" value="1"/>
</dbReference>
<keyword evidence="4" id="KW-0560">Oxidoreductase</keyword>
<feature type="domain" description="FMN hydroxy acid dehydrogenase" evidence="9">
    <location>
        <begin position="1"/>
        <end position="385"/>
    </location>
</feature>
<dbReference type="Gene3D" id="3.20.20.70">
    <property type="entry name" value="Aldolase class I"/>
    <property type="match status" value="1"/>
</dbReference>
<comment type="similarity">
    <text evidence="5">Belongs to the FMN-dependent alpha-hydroxy acid dehydrogenase family.</text>
</comment>
<feature type="binding site" evidence="7">
    <location>
        <position position="280"/>
    </location>
    <ligand>
        <name>glyoxylate</name>
        <dbReference type="ChEBI" id="CHEBI:36655"/>
    </ligand>
</feature>
<feature type="binding site" evidence="7">
    <location>
        <begin position="311"/>
        <end position="315"/>
    </location>
    <ligand>
        <name>FMN</name>
        <dbReference type="ChEBI" id="CHEBI:58210"/>
    </ligand>
</feature>
<accession>A0A2P1PSG2</accession>
<gene>
    <name evidence="10" type="ORF">C7S18_11470</name>
</gene>
<evidence type="ECO:0000256" key="4">
    <source>
        <dbReference type="ARBA" id="ARBA00023002"/>
    </source>
</evidence>
<evidence type="ECO:0000256" key="5">
    <source>
        <dbReference type="ARBA" id="ARBA00024042"/>
    </source>
</evidence>
<dbReference type="PIRSF" id="PIRSF000138">
    <property type="entry name" value="Al-hdrx_acd_dh"/>
    <property type="match status" value="1"/>
</dbReference>
<dbReference type="PROSITE" id="PS00557">
    <property type="entry name" value="FMN_HYDROXY_ACID_DH_1"/>
    <property type="match status" value="1"/>
</dbReference>
<dbReference type="GO" id="GO:0004459">
    <property type="term" value="F:L-lactate dehydrogenase (NAD+) activity"/>
    <property type="evidence" value="ECO:0007669"/>
    <property type="project" value="TreeGrafter"/>
</dbReference>
<evidence type="ECO:0000313" key="10">
    <source>
        <dbReference type="EMBL" id="AVP97778.1"/>
    </source>
</evidence>
<dbReference type="FunFam" id="3.20.20.70:FF:000029">
    <property type="entry name" value="L-lactate dehydrogenase"/>
    <property type="match status" value="1"/>
</dbReference>
<evidence type="ECO:0000256" key="6">
    <source>
        <dbReference type="PIRSR" id="PIRSR000138-1"/>
    </source>
</evidence>
<feature type="binding site" evidence="7">
    <location>
        <position position="167"/>
    </location>
    <ligand>
        <name>glyoxylate</name>
        <dbReference type="ChEBI" id="CHEBI:36655"/>
    </ligand>
</feature>
<feature type="binding site" evidence="7">
    <location>
        <position position="109"/>
    </location>
    <ligand>
        <name>FMN</name>
        <dbReference type="ChEBI" id="CHEBI:58210"/>
    </ligand>
</feature>
<dbReference type="InterPro" id="IPR000262">
    <property type="entry name" value="FMN-dep_DH"/>
</dbReference>
<feature type="binding site" evidence="7">
    <location>
        <position position="256"/>
    </location>
    <ligand>
        <name>FMN</name>
        <dbReference type="ChEBI" id="CHEBI:58210"/>
    </ligand>
</feature>
<dbReference type="GO" id="GO:0005886">
    <property type="term" value="C:plasma membrane"/>
    <property type="evidence" value="ECO:0007669"/>
    <property type="project" value="TreeGrafter"/>
</dbReference>
<feature type="binding site" evidence="7">
    <location>
        <position position="283"/>
    </location>
    <ligand>
        <name>glyoxylate</name>
        <dbReference type="ChEBI" id="CHEBI:36655"/>
    </ligand>
</feature>
<sequence>MMGQFPATVADYRERAKRRLPGFLFDYIDGGAGEEQTLRANTSAWQQVLLRQRVLVNVDQIETDARVAGQTLAMPLVLAPIGLGGMSARRGEVQAVRAANARGVPFTLSTVGICGIEEVAAAGAMLNWFQLYMLRDRSVVDAILRRVAASGVQTLVFTVDLPLAGSRHRDVRNGVATPGLGPKLLRVSQVLRRPRWIVDVALRGKPLSFANLAGHGPAAGDFEAFRSWIDAQFDPTVTWDDIARLRERWPGKLILKGILDVEDAEQAAKLGADGLIVSNHGGRQLDGVRATALALPDIARTCGSKLDVLVDGGVRSGIDVFRALALGAKAVMIGRPWVFALAAGGESALHTLLGRWQKELQVAMALTGVRRLADIGPACLDTSVQAQIGQPKEPLNKFRGDAGHGWPAQDQARK</sequence>
<comment type="cofactor">
    <cofactor evidence="1">
        <name>FMN</name>
        <dbReference type="ChEBI" id="CHEBI:58210"/>
    </cofactor>
</comment>
<feature type="binding site" evidence="7">
    <location>
        <begin position="334"/>
        <end position="335"/>
    </location>
    <ligand>
        <name>FMN</name>
        <dbReference type="ChEBI" id="CHEBI:58210"/>
    </ligand>
</feature>